<dbReference type="RefSeq" id="WP_024267396.1">
    <property type="nucleotide sequence ID" value="NC_023035.1"/>
</dbReference>
<dbReference type="AlphaFoldDB" id="V5WH24"/>
<protein>
    <submittedName>
        <fullName evidence="4">Putative aminotransferase, DegT family</fullName>
    </submittedName>
</protein>
<dbReference type="InterPro" id="IPR015422">
    <property type="entry name" value="PyrdxlP-dep_Trfase_small"/>
</dbReference>
<dbReference type="EMBL" id="CP006939">
    <property type="protein sequence ID" value="AHC14466.1"/>
    <property type="molecule type" value="Genomic_DNA"/>
</dbReference>
<reference evidence="4 5" key="1">
    <citation type="journal article" date="2015" name="Stand. Genomic Sci.">
        <title>Complete genome sequence and description of Salinispira pacifica gen. nov., sp. nov., a novel spirochaete isolated form a hypersaline microbial mat.</title>
        <authorList>
            <person name="Ben Hania W."/>
            <person name="Joseph M."/>
            <person name="Schumann P."/>
            <person name="Bunk B."/>
            <person name="Fiebig A."/>
            <person name="Sproer C."/>
            <person name="Klenk H.P."/>
            <person name="Fardeau M.L."/>
            <person name="Spring S."/>
        </authorList>
    </citation>
    <scope>NUCLEOTIDE SEQUENCE [LARGE SCALE GENOMIC DNA]</scope>
    <source>
        <strain evidence="4 5">L21-RPul-D2</strain>
    </source>
</reference>
<evidence type="ECO:0000313" key="4">
    <source>
        <dbReference type="EMBL" id="AHC14466.1"/>
    </source>
</evidence>
<dbReference type="Proteomes" id="UP000018680">
    <property type="component" value="Chromosome"/>
</dbReference>
<dbReference type="InterPro" id="IPR015424">
    <property type="entry name" value="PyrdxlP-dep_Trfase"/>
</dbReference>
<feature type="region of interest" description="Disordered" evidence="3">
    <location>
        <begin position="60"/>
        <end position="84"/>
    </location>
</feature>
<name>V5WH24_9SPIO</name>
<dbReference type="STRING" id="1307761.L21SP2_1050"/>
<dbReference type="OrthoDB" id="9810913at2"/>
<dbReference type="eggNOG" id="COG0399">
    <property type="taxonomic scope" value="Bacteria"/>
</dbReference>
<feature type="compositionally biased region" description="Low complexity" evidence="3">
    <location>
        <begin position="232"/>
        <end position="242"/>
    </location>
</feature>
<keyword evidence="4" id="KW-0032">Aminotransferase</keyword>
<dbReference type="GO" id="GO:0030170">
    <property type="term" value="F:pyridoxal phosphate binding"/>
    <property type="evidence" value="ECO:0007669"/>
    <property type="project" value="TreeGrafter"/>
</dbReference>
<dbReference type="GO" id="GO:0008483">
    <property type="term" value="F:transaminase activity"/>
    <property type="evidence" value="ECO:0007669"/>
    <property type="project" value="UniProtKB-KW"/>
</dbReference>
<keyword evidence="5" id="KW-1185">Reference proteome</keyword>
<dbReference type="InterPro" id="IPR015421">
    <property type="entry name" value="PyrdxlP-dep_Trfase_major"/>
</dbReference>
<proteinExistence type="inferred from homology"/>
<keyword evidence="2" id="KW-0663">Pyridoxal phosphate</keyword>
<organism evidence="4 5">
    <name type="scientific">Salinispira pacifica</name>
    <dbReference type="NCBI Taxonomy" id="1307761"/>
    <lineage>
        <taxon>Bacteria</taxon>
        <taxon>Pseudomonadati</taxon>
        <taxon>Spirochaetota</taxon>
        <taxon>Spirochaetia</taxon>
        <taxon>Spirochaetales</taxon>
        <taxon>Spirochaetaceae</taxon>
        <taxon>Salinispira</taxon>
    </lineage>
</organism>
<dbReference type="GO" id="GO:0000271">
    <property type="term" value="P:polysaccharide biosynthetic process"/>
    <property type="evidence" value="ECO:0007669"/>
    <property type="project" value="TreeGrafter"/>
</dbReference>
<evidence type="ECO:0000256" key="1">
    <source>
        <dbReference type="ARBA" id="ARBA00037999"/>
    </source>
</evidence>
<dbReference type="Gene3D" id="3.90.1150.10">
    <property type="entry name" value="Aspartate Aminotransferase, domain 1"/>
    <property type="match status" value="1"/>
</dbReference>
<evidence type="ECO:0000256" key="2">
    <source>
        <dbReference type="RuleBase" id="RU004508"/>
    </source>
</evidence>
<gene>
    <name evidence="4" type="ORF">L21SP2_1050</name>
</gene>
<dbReference type="HOGENOM" id="CLU_033332_0_3_12"/>
<dbReference type="PANTHER" id="PTHR30244">
    <property type="entry name" value="TRANSAMINASE"/>
    <property type="match status" value="1"/>
</dbReference>
<dbReference type="KEGG" id="slr:L21SP2_1050"/>
<evidence type="ECO:0000313" key="5">
    <source>
        <dbReference type="Proteomes" id="UP000018680"/>
    </source>
</evidence>
<evidence type="ECO:0000256" key="3">
    <source>
        <dbReference type="SAM" id="MobiDB-lite"/>
    </source>
</evidence>
<dbReference type="Pfam" id="PF01041">
    <property type="entry name" value="DegT_DnrJ_EryC1"/>
    <property type="match status" value="2"/>
</dbReference>
<keyword evidence="4" id="KW-0808">Transferase</keyword>
<dbReference type="InterPro" id="IPR000653">
    <property type="entry name" value="DegT/StrS_aminotransferase"/>
</dbReference>
<sequence>MNRNSEAQIPYSRPLLGKEEEEAVLKVLRSGWLTTGTQALEFEKEFTRFISDVESAGAGMTPAGADVESAGSDPERAESRPAPVSSVASSSVAVSSAALSSVALSSATAGLHLGLAALELPEGSEILLSPYTFAASANAVLYNRLKPRFVDCAPGGYHLDPDRAEALLASRWRSRKVRGLMSVHFAGYEHRGDDIEDICRNAGIELVEDAAHSFPARQPGGSRRNETQPAMQGGPRPGIQPGIPGGIQGSRGRFGVYSFYANKTITTGEGGMLISRDEALLERVKRLRLHGISREVWSRYTTPGRGWEYDVVLPGFKYNLPDILAAIGRVQLKRADEFLLKRRRIAARYARAFAGRDWCSLPPGAEDLLELGDDSLMETGQAGGGEFTHSWHIYSLRLRLDKLSIGRDEFIARLAEKGIGSSVHFIPLHLMSYYGKSLGLKPGDFPNALESYQSSISLPIFPSLSGEETERIIEEALKIGDTFYRGI</sequence>
<feature type="region of interest" description="Disordered" evidence="3">
    <location>
        <begin position="213"/>
        <end position="242"/>
    </location>
</feature>
<dbReference type="SUPFAM" id="SSF53383">
    <property type="entry name" value="PLP-dependent transferases"/>
    <property type="match status" value="1"/>
</dbReference>
<dbReference type="PATRIC" id="fig|1307761.3.peg.1046"/>
<dbReference type="Gene3D" id="3.40.640.10">
    <property type="entry name" value="Type I PLP-dependent aspartate aminotransferase-like (Major domain)"/>
    <property type="match status" value="1"/>
</dbReference>
<dbReference type="CDD" id="cd00616">
    <property type="entry name" value="AHBA_syn"/>
    <property type="match status" value="1"/>
</dbReference>
<comment type="similarity">
    <text evidence="1 2">Belongs to the DegT/DnrJ/EryC1 family.</text>
</comment>
<accession>V5WH24</accession>
<dbReference type="PANTHER" id="PTHR30244:SF34">
    <property type="entry name" value="DTDP-4-AMINO-4,6-DIDEOXYGALACTOSE TRANSAMINASE"/>
    <property type="match status" value="1"/>
</dbReference>